<dbReference type="GO" id="GO:0016209">
    <property type="term" value="F:antioxidant activity"/>
    <property type="evidence" value="ECO:0007669"/>
    <property type="project" value="InterPro"/>
</dbReference>
<dbReference type="PANTHER" id="PTHR42852">
    <property type="entry name" value="THIOL:DISULFIDE INTERCHANGE PROTEIN DSBE"/>
    <property type="match status" value="1"/>
</dbReference>
<keyword evidence="2" id="KW-0201">Cytochrome c-type biogenesis</keyword>
<evidence type="ECO:0000256" key="4">
    <source>
        <dbReference type="ARBA" id="ARBA00023284"/>
    </source>
</evidence>
<dbReference type="RefSeq" id="WP_090367593.1">
    <property type="nucleotide sequence ID" value="NZ_FNEM01000019.1"/>
</dbReference>
<evidence type="ECO:0000256" key="1">
    <source>
        <dbReference type="ARBA" id="ARBA00004196"/>
    </source>
</evidence>
<evidence type="ECO:0000256" key="3">
    <source>
        <dbReference type="ARBA" id="ARBA00023157"/>
    </source>
</evidence>
<gene>
    <name evidence="7" type="ORF">SAMN04488540_1193</name>
</gene>
<keyword evidence="5" id="KW-0732">Signal</keyword>
<dbReference type="GO" id="GO:0030313">
    <property type="term" value="C:cell envelope"/>
    <property type="evidence" value="ECO:0007669"/>
    <property type="project" value="UniProtKB-SubCell"/>
</dbReference>
<dbReference type="InterPro" id="IPR000866">
    <property type="entry name" value="AhpC/TSA"/>
</dbReference>
<accession>A0A1G8Z5C3</accession>
<sequence>MKLRPLLLSLTLAACSLPIHSLASNLPKVYPTGDPIEKPMIMTKFVEFSNARKPPELIFDDRQGKPVSMNQYQGKVTLINIWASWCGPCIKELPAMRQLEQDYAHKNLKVVPVSIDELSPDEVYNVLANYQLDDIDSLFDKEHSMNGVMPVNVVPATYVLDSNGNLVGFVRGYLDWEDKDVAPYLDQLIDKYTHLNPITP</sequence>
<dbReference type="OrthoDB" id="9799347at2"/>
<keyword evidence="7" id="KW-0413">Isomerase</keyword>
<evidence type="ECO:0000313" key="7">
    <source>
        <dbReference type="EMBL" id="SDK10289.1"/>
    </source>
</evidence>
<keyword evidence="8" id="KW-1185">Reference proteome</keyword>
<protein>
    <submittedName>
        <fullName evidence="7">Thiol-disulfide isomerase or thioredoxin</fullName>
    </submittedName>
</protein>
<comment type="subcellular location">
    <subcellularLocation>
        <location evidence="1">Cell envelope</location>
    </subcellularLocation>
</comment>
<evidence type="ECO:0000313" key="8">
    <source>
        <dbReference type="Proteomes" id="UP000199527"/>
    </source>
</evidence>
<organism evidence="7 8">
    <name type="scientific">Ferrimonas sediminum</name>
    <dbReference type="NCBI Taxonomy" id="718193"/>
    <lineage>
        <taxon>Bacteria</taxon>
        <taxon>Pseudomonadati</taxon>
        <taxon>Pseudomonadota</taxon>
        <taxon>Gammaproteobacteria</taxon>
        <taxon>Alteromonadales</taxon>
        <taxon>Ferrimonadaceae</taxon>
        <taxon>Ferrimonas</taxon>
    </lineage>
</organism>
<evidence type="ECO:0000256" key="5">
    <source>
        <dbReference type="SAM" id="SignalP"/>
    </source>
</evidence>
<feature type="domain" description="Thioredoxin" evidence="6">
    <location>
        <begin position="48"/>
        <end position="190"/>
    </location>
</feature>
<dbReference type="PROSITE" id="PS51257">
    <property type="entry name" value="PROKAR_LIPOPROTEIN"/>
    <property type="match status" value="1"/>
</dbReference>
<dbReference type="Gene3D" id="3.40.30.10">
    <property type="entry name" value="Glutaredoxin"/>
    <property type="match status" value="1"/>
</dbReference>
<dbReference type="Pfam" id="PF00578">
    <property type="entry name" value="AhpC-TSA"/>
    <property type="match status" value="1"/>
</dbReference>
<dbReference type="CDD" id="cd02966">
    <property type="entry name" value="TlpA_like_family"/>
    <property type="match status" value="1"/>
</dbReference>
<name>A0A1G8Z5C3_9GAMM</name>
<dbReference type="Proteomes" id="UP000199527">
    <property type="component" value="Unassembled WGS sequence"/>
</dbReference>
<feature type="chain" id="PRO_5011718743" evidence="5">
    <location>
        <begin position="24"/>
        <end position="200"/>
    </location>
</feature>
<evidence type="ECO:0000256" key="2">
    <source>
        <dbReference type="ARBA" id="ARBA00022748"/>
    </source>
</evidence>
<dbReference type="InterPro" id="IPR013766">
    <property type="entry name" value="Thioredoxin_domain"/>
</dbReference>
<keyword evidence="3" id="KW-1015">Disulfide bond</keyword>
<dbReference type="PANTHER" id="PTHR42852:SF6">
    <property type="entry name" value="THIOL:DISULFIDE INTERCHANGE PROTEIN DSBE"/>
    <property type="match status" value="1"/>
</dbReference>
<dbReference type="GO" id="GO:0017004">
    <property type="term" value="P:cytochrome complex assembly"/>
    <property type="evidence" value="ECO:0007669"/>
    <property type="project" value="UniProtKB-KW"/>
</dbReference>
<keyword evidence="4" id="KW-0676">Redox-active center</keyword>
<dbReference type="AlphaFoldDB" id="A0A1G8Z5C3"/>
<proteinExistence type="predicted"/>
<dbReference type="SUPFAM" id="SSF52833">
    <property type="entry name" value="Thioredoxin-like"/>
    <property type="match status" value="1"/>
</dbReference>
<dbReference type="GO" id="GO:0016491">
    <property type="term" value="F:oxidoreductase activity"/>
    <property type="evidence" value="ECO:0007669"/>
    <property type="project" value="InterPro"/>
</dbReference>
<reference evidence="8" key="1">
    <citation type="submission" date="2016-10" db="EMBL/GenBank/DDBJ databases">
        <authorList>
            <person name="Varghese N."/>
            <person name="Submissions S."/>
        </authorList>
    </citation>
    <scope>NUCLEOTIDE SEQUENCE [LARGE SCALE GENOMIC DNA]</scope>
    <source>
        <strain evidence="8">DSM 23317</strain>
    </source>
</reference>
<dbReference type="GO" id="GO:0016853">
    <property type="term" value="F:isomerase activity"/>
    <property type="evidence" value="ECO:0007669"/>
    <property type="project" value="UniProtKB-KW"/>
</dbReference>
<dbReference type="InterPro" id="IPR036249">
    <property type="entry name" value="Thioredoxin-like_sf"/>
</dbReference>
<dbReference type="PROSITE" id="PS51352">
    <property type="entry name" value="THIOREDOXIN_2"/>
    <property type="match status" value="1"/>
</dbReference>
<dbReference type="EMBL" id="FNEM01000019">
    <property type="protein sequence ID" value="SDK10289.1"/>
    <property type="molecule type" value="Genomic_DNA"/>
</dbReference>
<dbReference type="InterPro" id="IPR050553">
    <property type="entry name" value="Thioredoxin_ResA/DsbE_sf"/>
</dbReference>
<evidence type="ECO:0000259" key="6">
    <source>
        <dbReference type="PROSITE" id="PS51352"/>
    </source>
</evidence>
<feature type="signal peptide" evidence="5">
    <location>
        <begin position="1"/>
        <end position="23"/>
    </location>
</feature>